<dbReference type="AlphaFoldDB" id="A0A5J4RL96"/>
<accession>A0A5J4RL96</accession>
<comment type="caution">
    <text evidence="1">The sequence shown here is derived from an EMBL/GenBank/DDBJ whole genome shotgun (WGS) entry which is preliminary data.</text>
</comment>
<proteinExistence type="predicted"/>
<gene>
    <name evidence="1" type="ORF">EZS27_017278</name>
</gene>
<reference evidence="1" key="1">
    <citation type="submission" date="2019-03" db="EMBL/GenBank/DDBJ databases">
        <title>Single cell metagenomics reveals metabolic interactions within the superorganism composed of flagellate Streblomastix strix and complex community of Bacteroidetes bacteria on its surface.</title>
        <authorList>
            <person name="Treitli S.C."/>
            <person name="Kolisko M."/>
            <person name="Husnik F."/>
            <person name="Keeling P."/>
            <person name="Hampl V."/>
        </authorList>
    </citation>
    <scope>NUCLEOTIDE SEQUENCE</scope>
    <source>
        <strain evidence="1">STM</strain>
    </source>
</reference>
<dbReference type="EMBL" id="SNRY01001003">
    <property type="protein sequence ID" value="KAA6334398.1"/>
    <property type="molecule type" value="Genomic_DNA"/>
</dbReference>
<organism evidence="1">
    <name type="scientific">termite gut metagenome</name>
    <dbReference type="NCBI Taxonomy" id="433724"/>
    <lineage>
        <taxon>unclassified sequences</taxon>
        <taxon>metagenomes</taxon>
        <taxon>organismal metagenomes</taxon>
    </lineage>
</organism>
<sequence>MTNQKSIIILCGVTNRRLLVQSLLSTMREQGLHIDAFDTNQWEYISPCTNSKAKKVKLNYIRRLFKIPKLTGLLHRIFDYYILRNVASAYDVVDIHFFCSKYYRLLNHLILQKKQYKITVWGSDFYRVSDIQKSKQKYYYDNAKIIHIEIEEMRDDFLKYMPSVYNRIHLARFGISQLQYLDKVIDCKNETTLLSGNLYHNKLVITCGYNASKGQQHVKIIEILKALSPDQKRKIFLLFPMTYGIQKQYLNYIEGLLGQVGIPYCVFSKHLSNEENAKLRVITDISINIQITDALAASLQEHLYAGNILLAGEWLPYQIFDEHSIFYIKISYQNMLEKLSYCIDNLDMLKEKTKANHDKIKNLSSWKTVTPSWVKIYNELLSLQE</sequence>
<evidence type="ECO:0000313" key="1">
    <source>
        <dbReference type="EMBL" id="KAA6334398.1"/>
    </source>
</evidence>
<protein>
    <recommendedName>
        <fullName evidence="2">Glycosyltransferase subfamily 4-like N-terminal domain-containing protein</fullName>
    </recommendedName>
</protein>
<evidence type="ECO:0008006" key="2">
    <source>
        <dbReference type="Google" id="ProtNLM"/>
    </source>
</evidence>
<name>A0A5J4RL96_9ZZZZ</name>
<dbReference type="SUPFAM" id="SSF53756">
    <property type="entry name" value="UDP-Glycosyltransferase/glycogen phosphorylase"/>
    <property type="match status" value="1"/>
</dbReference>